<organism evidence="2">
    <name type="scientific">Anopheles braziliensis</name>
    <dbReference type="NCBI Taxonomy" id="58242"/>
    <lineage>
        <taxon>Eukaryota</taxon>
        <taxon>Metazoa</taxon>
        <taxon>Ecdysozoa</taxon>
        <taxon>Arthropoda</taxon>
        <taxon>Hexapoda</taxon>
        <taxon>Insecta</taxon>
        <taxon>Pterygota</taxon>
        <taxon>Neoptera</taxon>
        <taxon>Endopterygota</taxon>
        <taxon>Diptera</taxon>
        <taxon>Nematocera</taxon>
        <taxon>Culicoidea</taxon>
        <taxon>Culicidae</taxon>
        <taxon>Anophelinae</taxon>
        <taxon>Anopheles</taxon>
    </lineage>
</organism>
<feature type="signal peptide" evidence="1">
    <location>
        <begin position="1"/>
        <end position="25"/>
    </location>
</feature>
<feature type="chain" id="PRO_5014837502" evidence="1">
    <location>
        <begin position="26"/>
        <end position="95"/>
    </location>
</feature>
<dbReference type="AlphaFoldDB" id="A0A2M3ZW80"/>
<sequence length="95" mass="11129">MNFTFPPRFVLVSLFVCACLRERECKHVCHRAHRVRLSVVALRELDDRMQRSQQTHTHAHTSHMHFSVHRFCPSSKPPVQATRAVAFAVWPFLVH</sequence>
<reference evidence="2" key="1">
    <citation type="submission" date="2018-01" db="EMBL/GenBank/DDBJ databases">
        <title>An insight into the sialome of Amazonian anophelines.</title>
        <authorList>
            <person name="Ribeiro J.M."/>
            <person name="Scarpassa V."/>
            <person name="Calvo E."/>
        </authorList>
    </citation>
    <scope>NUCLEOTIDE SEQUENCE</scope>
    <source>
        <tissue evidence="2">Salivary glands</tissue>
    </source>
</reference>
<proteinExistence type="predicted"/>
<name>A0A2M3ZW80_9DIPT</name>
<evidence type="ECO:0000313" key="2">
    <source>
        <dbReference type="EMBL" id="MBW32710.1"/>
    </source>
</evidence>
<keyword evidence="1" id="KW-0732">Signal</keyword>
<evidence type="ECO:0000256" key="1">
    <source>
        <dbReference type="SAM" id="SignalP"/>
    </source>
</evidence>
<accession>A0A2M3ZW80</accession>
<dbReference type="EMBL" id="GGFM01011959">
    <property type="protein sequence ID" value="MBW32710.1"/>
    <property type="molecule type" value="Transcribed_RNA"/>
</dbReference>
<protein>
    <submittedName>
        <fullName evidence="2">Putative secreted peptide</fullName>
    </submittedName>
</protein>